<organism evidence="10 11">
    <name type="scientific">Karstenula rhodostoma CBS 690.94</name>
    <dbReference type="NCBI Taxonomy" id="1392251"/>
    <lineage>
        <taxon>Eukaryota</taxon>
        <taxon>Fungi</taxon>
        <taxon>Dikarya</taxon>
        <taxon>Ascomycota</taxon>
        <taxon>Pezizomycotina</taxon>
        <taxon>Dothideomycetes</taxon>
        <taxon>Pleosporomycetidae</taxon>
        <taxon>Pleosporales</taxon>
        <taxon>Massarineae</taxon>
        <taxon>Didymosphaeriaceae</taxon>
        <taxon>Karstenula</taxon>
    </lineage>
</organism>
<dbReference type="SUPFAM" id="SSF56219">
    <property type="entry name" value="DNase I-like"/>
    <property type="match status" value="1"/>
</dbReference>
<keyword evidence="2 6" id="KW-0479">Metal-binding</keyword>
<evidence type="ECO:0000256" key="2">
    <source>
        <dbReference type="ARBA" id="ARBA00022723"/>
    </source>
</evidence>
<dbReference type="InterPro" id="IPR036691">
    <property type="entry name" value="Endo/exonu/phosph_ase_sf"/>
</dbReference>
<evidence type="ECO:0000256" key="5">
    <source>
        <dbReference type="PIRSR" id="PIRSR604808-1"/>
    </source>
</evidence>
<accession>A0A9P4P9X7</accession>
<evidence type="ECO:0000256" key="4">
    <source>
        <dbReference type="ARBA" id="ARBA00022842"/>
    </source>
</evidence>
<evidence type="ECO:0000313" key="10">
    <source>
        <dbReference type="EMBL" id="KAF2439962.1"/>
    </source>
</evidence>
<feature type="compositionally biased region" description="Polar residues" evidence="8">
    <location>
        <begin position="16"/>
        <end position="25"/>
    </location>
</feature>
<dbReference type="AlphaFoldDB" id="A0A9P4P9X7"/>
<dbReference type="PANTHER" id="PTHR22748">
    <property type="entry name" value="AP ENDONUCLEASE"/>
    <property type="match status" value="1"/>
</dbReference>
<reference evidence="10" key="1">
    <citation type="journal article" date="2020" name="Stud. Mycol.">
        <title>101 Dothideomycetes genomes: a test case for predicting lifestyles and emergence of pathogens.</title>
        <authorList>
            <person name="Haridas S."/>
            <person name="Albert R."/>
            <person name="Binder M."/>
            <person name="Bloem J."/>
            <person name="Labutti K."/>
            <person name="Salamov A."/>
            <person name="Andreopoulos B."/>
            <person name="Baker S."/>
            <person name="Barry K."/>
            <person name="Bills G."/>
            <person name="Bluhm B."/>
            <person name="Cannon C."/>
            <person name="Castanera R."/>
            <person name="Culley D."/>
            <person name="Daum C."/>
            <person name="Ezra D."/>
            <person name="Gonzalez J."/>
            <person name="Henrissat B."/>
            <person name="Kuo A."/>
            <person name="Liang C."/>
            <person name="Lipzen A."/>
            <person name="Lutzoni F."/>
            <person name="Magnuson J."/>
            <person name="Mondo S."/>
            <person name="Nolan M."/>
            <person name="Ohm R."/>
            <person name="Pangilinan J."/>
            <person name="Park H.-J."/>
            <person name="Ramirez L."/>
            <person name="Alfaro M."/>
            <person name="Sun H."/>
            <person name="Tritt A."/>
            <person name="Yoshinaga Y."/>
            <person name="Zwiers L.-H."/>
            <person name="Turgeon B."/>
            <person name="Goodwin S."/>
            <person name="Spatafora J."/>
            <person name="Crous P."/>
            <person name="Grigoriev I."/>
        </authorList>
    </citation>
    <scope>NUCLEOTIDE SEQUENCE</scope>
    <source>
        <strain evidence="10">CBS 690.94</strain>
    </source>
</reference>
<feature type="active site" evidence="5">
    <location>
        <position position="161"/>
    </location>
</feature>
<feature type="active site" description="Proton acceptor" evidence="5">
    <location>
        <position position="308"/>
    </location>
</feature>
<feature type="active site" description="Proton donor/acceptor" evidence="5">
    <location>
        <position position="212"/>
    </location>
</feature>
<dbReference type="EMBL" id="MU001508">
    <property type="protein sequence ID" value="KAF2439962.1"/>
    <property type="molecule type" value="Genomic_DNA"/>
</dbReference>
<evidence type="ECO:0000313" key="11">
    <source>
        <dbReference type="Proteomes" id="UP000799764"/>
    </source>
</evidence>
<evidence type="ECO:0000256" key="8">
    <source>
        <dbReference type="SAM" id="MobiDB-lite"/>
    </source>
</evidence>
<dbReference type="PANTHER" id="PTHR22748:SF14">
    <property type="entry name" value="ENDONUCLEASE_EXONUCLEASE_PHOSPHATASE DOMAIN-CONTAINING PROTEIN"/>
    <property type="match status" value="1"/>
</dbReference>
<dbReference type="Proteomes" id="UP000799764">
    <property type="component" value="Unassembled WGS sequence"/>
</dbReference>
<feature type="site" description="Interaction with DNA substrate" evidence="7">
    <location>
        <position position="308"/>
    </location>
</feature>
<feature type="region of interest" description="Disordered" evidence="8">
    <location>
        <begin position="1"/>
        <end position="33"/>
    </location>
</feature>
<sequence length="329" mass="36800">MNHEISPPPAKRRKISTNNVKTGRISTAPPAAAPDAASLRGFIRRHHWPAFLFLQEVKIAAKDVKTQDAVRSAVNARLPTETSNTTTGPSYEAHFTLPCDSHNARGPRGSGKVYGVCSIVRADVFKDFAVKVRTVDWDSEGRVSVVELVGPSAKLALFNIYAVNGTDNACRDPATGAVCGTRHDRKLSFHRLLAEECLSLEEKGWEILLAGDMNVAPARIDGHPQLRTFPQQHVVNRADFNARFLGGKRRDEGKVFDGVDVWRRMNEGEKRFTWFPRGREWGSSCDRVDYVVVGKSMWDRGMRGPSDHVPVWVDVRLPDKDEREKDEES</sequence>
<name>A0A9P4P9X7_9PLEO</name>
<comment type="similarity">
    <text evidence="1">Belongs to the DNA repair enzymes AP/ExoA family.</text>
</comment>
<dbReference type="Gene3D" id="3.60.10.10">
    <property type="entry name" value="Endonuclease/exonuclease/phosphatase"/>
    <property type="match status" value="1"/>
</dbReference>
<feature type="domain" description="Endonuclease/exonuclease/phosphatase" evidence="9">
    <location>
        <begin position="33"/>
        <end position="308"/>
    </location>
</feature>
<gene>
    <name evidence="10" type="ORF">P171DRAFT_457729</name>
</gene>
<protein>
    <submittedName>
        <fullName evidence="10">DNase I-like protein</fullName>
    </submittedName>
</protein>
<proteinExistence type="inferred from homology"/>
<dbReference type="GO" id="GO:0006284">
    <property type="term" value="P:base-excision repair"/>
    <property type="evidence" value="ECO:0007669"/>
    <property type="project" value="TreeGrafter"/>
</dbReference>
<dbReference type="InterPro" id="IPR005135">
    <property type="entry name" value="Endo/exonuclease/phosphatase"/>
</dbReference>
<comment type="cofactor">
    <cofactor evidence="6">
        <name>Mg(2+)</name>
        <dbReference type="ChEBI" id="CHEBI:18420"/>
    </cofactor>
    <cofactor evidence="6">
        <name>Mn(2+)</name>
        <dbReference type="ChEBI" id="CHEBI:29035"/>
    </cofactor>
    <text evidence="6">Probably binds two magnesium or manganese ions per subunit.</text>
</comment>
<dbReference type="OrthoDB" id="498125at2759"/>
<feature type="site" description="Transition state stabilizer" evidence="7">
    <location>
        <position position="214"/>
    </location>
</feature>
<evidence type="ECO:0000256" key="1">
    <source>
        <dbReference type="ARBA" id="ARBA00007092"/>
    </source>
</evidence>
<dbReference type="GO" id="GO:0008081">
    <property type="term" value="F:phosphoric diester hydrolase activity"/>
    <property type="evidence" value="ECO:0007669"/>
    <property type="project" value="TreeGrafter"/>
</dbReference>
<feature type="binding site" evidence="6">
    <location>
        <position position="56"/>
    </location>
    <ligand>
        <name>Mg(2+)</name>
        <dbReference type="ChEBI" id="CHEBI:18420"/>
        <label>1</label>
    </ligand>
</feature>
<dbReference type="InterPro" id="IPR004808">
    <property type="entry name" value="AP_endonuc_1"/>
</dbReference>
<evidence type="ECO:0000256" key="6">
    <source>
        <dbReference type="PIRSR" id="PIRSR604808-2"/>
    </source>
</evidence>
<keyword evidence="3" id="KW-0378">Hydrolase</keyword>
<keyword evidence="6" id="KW-0464">Manganese</keyword>
<dbReference type="PROSITE" id="PS51435">
    <property type="entry name" value="AP_NUCLEASE_F1_4"/>
    <property type="match status" value="1"/>
</dbReference>
<dbReference type="GO" id="GO:0003906">
    <property type="term" value="F:DNA-(apurinic or apyrimidinic site) endonuclease activity"/>
    <property type="evidence" value="ECO:0007669"/>
    <property type="project" value="TreeGrafter"/>
</dbReference>
<dbReference type="Pfam" id="PF03372">
    <property type="entry name" value="Exo_endo_phos"/>
    <property type="match status" value="1"/>
</dbReference>
<keyword evidence="4 6" id="KW-0460">Magnesium</keyword>
<evidence type="ECO:0000256" key="3">
    <source>
        <dbReference type="ARBA" id="ARBA00022801"/>
    </source>
</evidence>
<feature type="binding site" evidence="6">
    <location>
        <position position="308"/>
    </location>
    <ligand>
        <name>Mg(2+)</name>
        <dbReference type="ChEBI" id="CHEBI:18420"/>
        <label>1</label>
    </ligand>
</feature>
<feature type="site" description="Important for catalytic activity" evidence="7">
    <location>
        <position position="289"/>
    </location>
</feature>
<dbReference type="GO" id="GO:0008311">
    <property type="term" value="F:double-stranded DNA 3'-5' DNA exonuclease activity"/>
    <property type="evidence" value="ECO:0007669"/>
    <property type="project" value="TreeGrafter"/>
</dbReference>
<dbReference type="GO" id="GO:0046872">
    <property type="term" value="F:metal ion binding"/>
    <property type="evidence" value="ECO:0007669"/>
    <property type="project" value="UniProtKB-KW"/>
</dbReference>
<evidence type="ECO:0000259" key="9">
    <source>
        <dbReference type="Pfam" id="PF03372"/>
    </source>
</evidence>
<evidence type="ECO:0000256" key="7">
    <source>
        <dbReference type="PIRSR" id="PIRSR604808-3"/>
    </source>
</evidence>
<feature type="binding site" evidence="6">
    <location>
        <position position="307"/>
    </location>
    <ligand>
        <name>Mg(2+)</name>
        <dbReference type="ChEBI" id="CHEBI:18420"/>
        <label>1</label>
    </ligand>
</feature>
<feature type="binding site" evidence="6">
    <location>
        <position position="212"/>
    </location>
    <ligand>
        <name>Mg(2+)</name>
        <dbReference type="ChEBI" id="CHEBI:18420"/>
        <label>2</label>
    </ligand>
</feature>
<dbReference type="GO" id="GO:0005634">
    <property type="term" value="C:nucleus"/>
    <property type="evidence" value="ECO:0007669"/>
    <property type="project" value="TreeGrafter"/>
</dbReference>
<keyword evidence="11" id="KW-1185">Reference proteome</keyword>
<comment type="caution">
    <text evidence="10">The sequence shown here is derived from an EMBL/GenBank/DDBJ whole genome shotgun (WGS) entry which is preliminary data.</text>
</comment>
<feature type="binding site" evidence="6">
    <location>
        <position position="214"/>
    </location>
    <ligand>
        <name>Mg(2+)</name>
        <dbReference type="ChEBI" id="CHEBI:18420"/>
        <label>1</label>
    </ligand>
</feature>